<name>A0A1J7J956_9PEZI</name>
<keyword evidence="2" id="KW-0520">NAD</keyword>
<evidence type="ECO:0000256" key="2">
    <source>
        <dbReference type="ARBA" id="ARBA00023027"/>
    </source>
</evidence>
<gene>
    <name evidence="5" type="ORF">CONLIGDRAFT_555584</name>
</gene>
<dbReference type="InterPro" id="IPR039697">
    <property type="entry name" value="Alcohol_dehydrogenase_Fe"/>
</dbReference>
<dbReference type="InterPro" id="IPR056798">
    <property type="entry name" value="ADH_Fe_C"/>
</dbReference>
<dbReference type="InterPro" id="IPR001670">
    <property type="entry name" value="ADH_Fe/GldA"/>
</dbReference>
<dbReference type="FunCoup" id="A0A1J7J956">
    <property type="interactions" value="525"/>
</dbReference>
<dbReference type="GO" id="GO:0004022">
    <property type="term" value="F:alcohol dehydrogenase (NAD+) activity"/>
    <property type="evidence" value="ECO:0007669"/>
    <property type="project" value="TreeGrafter"/>
</dbReference>
<evidence type="ECO:0000259" key="4">
    <source>
        <dbReference type="Pfam" id="PF25137"/>
    </source>
</evidence>
<keyword evidence="1" id="KW-0560">Oxidoreductase</keyword>
<dbReference type="STRING" id="1408157.A0A1J7J956"/>
<keyword evidence="6" id="KW-1185">Reference proteome</keyword>
<dbReference type="Gene3D" id="1.20.1090.10">
    <property type="entry name" value="Dehydroquinate synthase-like - alpha domain"/>
    <property type="match status" value="1"/>
</dbReference>
<dbReference type="Pfam" id="PF00465">
    <property type="entry name" value="Fe-ADH"/>
    <property type="match status" value="1"/>
</dbReference>
<dbReference type="PANTHER" id="PTHR11496:SF105">
    <property type="entry name" value="REDUCTASE, PUTATIVE (AFU_ORTHOLOGUE AFUA_6G07090)-RELATED"/>
    <property type="match status" value="1"/>
</dbReference>
<dbReference type="GO" id="GO:0005739">
    <property type="term" value="C:mitochondrion"/>
    <property type="evidence" value="ECO:0007669"/>
    <property type="project" value="TreeGrafter"/>
</dbReference>
<dbReference type="Pfam" id="PF25137">
    <property type="entry name" value="ADH_Fe_C"/>
    <property type="match status" value="1"/>
</dbReference>
<dbReference type="InParanoid" id="A0A1J7J956"/>
<dbReference type="CDD" id="cd08177">
    <property type="entry name" value="MAR"/>
    <property type="match status" value="1"/>
</dbReference>
<organism evidence="5 6">
    <name type="scientific">Coniochaeta ligniaria NRRL 30616</name>
    <dbReference type="NCBI Taxonomy" id="1408157"/>
    <lineage>
        <taxon>Eukaryota</taxon>
        <taxon>Fungi</taxon>
        <taxon>Dikarya</taxon>
        <taxon>Ascomycota</taxon>
        <taxon>Pezizomycotina</taxon>
        <taxon>Sordariomycetes</taxon>
        <taxon>Sordariomycetidae</taxon>
        <taxon>Coniochaetales</taxon>
        <taxon>Coniochaetaceae</taxon>
        <taxon>Coniochaeta</taxon>
    </lineage>
</organism>
<evidence type="ECO:0000313" key="5">
    <source>
        <dbReference type="EMBL" id="OIW25716.1"/>
    </source>
</evidence>
<feature type="non-terminal residue" evidence="5">
    <location>
        <position position="1"/>
    </location>
</feature>
<dbReference type="GO" id="GO:0018506">
    <property type="term" value="F:maleylacetate reductase activity"/>
    <property type="evidence" value="ECO:0007669"/>
    <property type="project" value="InterPro"/>
</dbReference>
<protein>
    <submittedName>
        <fullName evidence="5">Dehydroquinate synthase-like protein</fullName>
    </submittedName>
</protein>
<sequence length="354" mass="36675">LATFEYVGAPYRVTFGKGTITQVPSLVGKLGAKAVIVLSTPEQAELAKTIEDLLGDAAVSRFTGATMHTPTQVTEKAVAQALAAGVDGIVSVGGGSTIGLGKAISVRTGLPHLCIPTTYAGSEMTPILGETENGRKVTRREARILPTAVLYDVDLTMTLPVGMSVYSGINAIAHAVEALYASNTNPIINLMACQGIKSLAESLPTLQTQPQSSSARYAALYGAWLCGICLGAVDMALHHKLCHTLGGSFALPHAETHVSMLPHALAYNAPSAPPPAMAALAAALPGSGGDPVRGINALYDRLGVSVSLASLGMPEGGIGEAADIAASNPYKNPRPLERDALREIIRRAWHGERA</sequence>
<dbReference type="PANTHER" id="PTHR11496">
    <property type="entry name" value="ALCOHOL DEHYDROGENASE"/>
    <property type="match status" value="1"/>
</dbReference>
<evidence type="ECO:0000313" key="6">
    <source>
        <dbReference type="Proteomes" id="UP000182658"/>
    </source>
</evidence>
<dbReference type="GO" id="GO:0046872">
    <property type="term" value="F:metal ion binding"/>
    <property type="evidence" value="ECO:0007669"/>
    <property type="project" value="InterPro"/>
</dbReference>
<reference evidence="5 6" key="1">
    <citation type="submission" date="2016-10" db="EMBL/GenBank/DDBJ databases">
        <title>Draft genome sequence of Coniochaeta ligniaria NRRL30616, a lignocellulolytic fungus for bioabatement of inhibitors in plant biomass hydrolysates.</title>
        <authorList>
            <consortium name="DOE Joint Genome Institute"/>
            <person name="Jimenez D.J."/>
            <person name="Hector R.E."/>
            <person name="Riley R."/>
            <person name="Sun H."/>
            <person name="Grigoriev I.V."/>
            <person name="Van Elsas J.D."/>
            <person name="Nichols N.N."/>
        </authorList>
    </citation>
    <scope>NUCLEOTIDE SEQUENCE [LARGE SCALE GENOMIC DNA]</scope>
    <source>
        <strain evidence="5 6">NRRL 30616</strain>
    </source>
</reference>
<feature type="domain" description="Alcohol dehydrogenase iron-type/glycerol dehydrogenase GldA" evidence="3">
    <location>
        <begin position="10"/>
        <end position="152"/>
    </location>
</feature>
<dbReference type="OrthoDB" id="3360544at2759"/>
<dbReference type="EMBL" id="KV875101">
    <property type="protein sequence ID" value="OIW25716.1"/>
    <property type="molecule type" value="Genomic_DNA"/>
</dbReference>
<evidence type="ECO:0000259" key="3">
    <source>
        <dbReference type="Pfam" id="PF00465"/>
    </source>
</evidence>
<proteinExistence type="predicted"/>
<evidence type="ECO:0000256" key="1">
    <source>
        <dbReference type="ARBA" id="ARBA00023002"/>
    </source>
</evidence>
<dbReference type="SUPFAM" id="SSF56796">
    <property type="entry name" value="Dehydroquinate synthase-like"/>
    <property type="match status" value="1"/>
</dbReference>
<accession>A0A1J7J956</accession>
<dbReference type="Proteomes" id="UP000182658">
    <property type="component" value="Unassembled WGS sequence"/>
</dbReference>
<dbReference type="AlphaFoldDB" id="A0A1J7J956"/>
<dbReference type="Gene3D" id="3.40.50.1970">
    <property type="match status" value="1"/>
</dbReference>
<feature type="non-terminal residue" evidence="5">
    <location>
        <position position="354"/>
    </location>
</feature>
<feature type="domain" description="Fe-containing alcohol dehydrogenase-like C-terminal" evidence="4">
    <location>
        <begin position="165"/>
        <end position="349"/>
    </location>
</feature>
<dbReference type="InterPro" id="IPR034786">
    <property type="entry name" value="MAR"/>
</dbReference>